<accession>A0A5C6ASU0</accession>
<proteinExistence type="predicted"/>
<dbReference type="AlphaFoldDB" id="A0A5C6ASU0"/>
<dbReference type="Proteomes" id="UP000320176">
    <property type="component" value="Unassembled WGS sequence"/>
</dbReference>
<dbReference type="OrthoDB" id="286349at2"/>
<sequence length="156" mass="17771" precursor="true">MRLFLILVSAVALIGSAFLLTNATQADPPPVARINESEGLLMRSKLTYSQSVLEGLLRRDYRAIQRGAVEMRHISEAAEWPRPRDTIYEHFSAEFRRQCRQLEELAEKQNHQAAAFTYLQLTSLCITCHDHVRDSVRVAKEPGRPATTLIPSQWPE</sequence>
<dbReference type="EMBL" id="SJPN01000004">
    <property type="protein sequence ID" value="TWU02136.1"/>
    <property type="molecule type" value="Genomic_DNA"/>
</dbReference>
<name>A0A5C6ASU0_9BACT</name>
<evidence type="ECO:0000313" key="2">
    <source>
        <dbReference type="EMBL" id="TWU02136.1"/>
    </source>
</evidence>
<feature type="chain" id="PRO_5022725649" description="Cytochrome C" evidence="1">
    <location>
        <begin position="27"/>
        <end position="156"/>
    </location>
</feature>
<dbReference type="RefSeq" id="WP_146520516.1">
    <property type="nucleotide sequence ID" value="NZ_CP151726.1"/>
</dbReference>
<evidence type="ECO:0000256" key="1">
    <source>
        <dbReference type="SAM" id="SignalP"/>
    </source>
</evidence>
<comment type="caution">
    <text evidence="2">The sequence shown here is derived from an EMBL/GenBank/DDBJ whole genome shotgun (WGS) entry which is preliminary data.</text>
</comment>
<protein>
    <recommendedName>
        <fullName evidence="4">Cytochrome C</fullName>
    </recommendedName>
</protein>
<feature type="signal peptide" evidence="1">
    <location>
        <begin position="1"/>
        <end position="26"/>
    </location>
</feature>
<keyword evidence="3" id="KW-1185">Reference proteome</keyword>
<organism evidence="2 3">
    <name type="scientific">Stieleria varia</name>
    <dbReference type="NCBI Taxonomy" id="2528005"/>
    <lineage>
        <taxon>Bacteria</taxon>
        <taxon>Pseudomonadati</taxon>
        <taxon>Planctomycetota</taxon>
        <taxon>Planctomycetia</taxon>
        <taxon>Pirellulales</taxon>
        <taxon>Pirellulaceae</taxon>
        <taxon>Stieleria</taxon>
    </lineage>
</organism>
<reference evidence="2 3" key="1">
    <citation type="submission" date="2019-02" db="EMBL/GenBank/DDBJ databases">
        <title>Deep-cultivation of Planctomycetes and their phenomic and genomic characterization uncovers novel biology.</title>
        <authorList>
            <person name="Wiegand S."/>
            <person name="Jogler M."/>
            <person name="Boedeker C."/>
            <person name="Pinto D."/>
            <person name="Vollmers J."/>
            <person name="Rivas-Marin E."/>
            <person name="Kohn T."/>
            <person name="Peeters S.H."/>
            <person name="Heuer A."/>
            <person name="Rast P."/>
            <person name="Oberbeckmann S."/>
            <person name="Bunk B."/>
            <person name="Jeske O."/>
            <person name="Meyerdierks A."/>
            <person name="Storesund J.E."/>
            <person name="Kallscheuer N."/>
            <person name="Luecker S."/>
            <person name="Lage O.M."/>
            <person name="Pohl T."/>
            <person name="Merkel B.J."/>
            <person name="Hornburger P."/>
            <person name="Mueller R.-W."/>
            <person name="Bruemmer F."/>
            <person name="Labrenz M."/>
            <person name="Spormann A.M."/>
            <person name="Op Den Camp H."/>
            <person name="Overmann J."/>
            <person name="Amann R."/>
            <person name="Jetten M.S.M."/>
            <person name="Mascher T."/>
            <person name="Medema M.H."/>
            <person name="Devos D.P."/>
            <person name="Kaster A.-K."/>
            <person name="Ovreas L."/>
            <person name="Rohde M."/>
            <person name="Galperin M.Y."/>
            <person name="Jogler C."/>
        </authorList>
    </citation>
    <scope>NUCLEOTIDE SEQUENCE [LARGE SCALE GENOMIC DNA]</scope>
    <source>
        <strain evidence="2 3">Pla52n</strain>
    </source>
</reference>
<evidence type="ECO:0008006" key="4">
    <source>
        <dbReference type="Google" id="ProtNLM"/>
    </source>
</evidence>
<keyword evidence="1" id="KW-0732">Signal</keyword>
<gene>
    <name evidence="2" type="ORF">Pla52n_31850</name>
</gene>
<evidence type="ECO:0000313" key="3">
    <source>
        <dbReference type="Proteomes" id="UP000320176"/>
    </source>
</evidence>